<feature type="compositionally biased region" description="Basic and acidic residues" evidence="1">
    <location>
        <begin position="524"/>
        <end position="535"/>
    </location>
</feature>
<comment type="caution">
    <text evidence="2">The sequence shown here is derived from an EMBL/GenBank/DDBJ whole genome shotgun (WGS) entry which is preliminary data.</text>
</comment>
<evidence type="ECO:0000256" key="1">
    <source>
        <dbReference type="SAM" id="MobiDB-lite"/>
    </source>
</evidence>
<evidence type="ECO:0000313" key="3">
    <source>
        <dbReference type="Proteomes" id="UP001286456"/>
    </source>
</evidence>
<proteinExistence type="predicted"/>
<dbReference type="AlphaFoldDB" id="A0AAE0MI07"/>
<feature type="region of interest" description="Disordered" evidence="1">
    <location>
        <begin position="487"/>
        <end position="544"/>
    </location>
</feature>
<organism evidence="2 3">
    <name type="scientific">Cercophora scortea</name>
    <dbReference type="NCBI Taxonomy" id="314031"/>
    <lineage>
        <taxon>Eukaryota</taxon>
        <taxon>Fungi</taxon>
        <taxon>Dikarya</taxon>
        <taxon>Ascomycota</taxon>
        <taxon>Pezizomycotina</taxon>
        <taxon>Sordariomycetes</taxon>
        <taxon>Sordariomycetidae</taxon>
        <taxon>Sordariales</taxon>
        <taxon>Lasiosphaeriaceae</taxon>
        <taxon>Cercophora</taxon>
    </lineage>
</organism>
<sequence length="599" mass="66828">MPPISTIAMPALAEKTEKPHSCGGLKTSTSKRASIASAIRRKGSFLLNLSIRLKKHRNDGNFHPRHTETEKDGSWYHTMDRYITPYGSEGTSRSSSHRRKRLFWTISGTRSKGSLEETIWEPDELGPSPTPDTPVSDQPLSKTKSITRSLVQSLRRRSIGQRMPIQVEKGEPGNQEPTNDTKQSLPVLAVSPTDDSSGADRRSSFWLGVQKAVQDNVDENFCLHEHCETPVATTRVTTTEIYFPKRSRGKKTSSRITKTFEPTHASALVWPGEHKDVYELEAREVCTERSSEIAARSYKPDQTTLRHYRGLIVHISQHLKPSTRPPVCTMRARCRDKFLESSREVFQNAGGDCEAHRLKKSMQLLQSPKLAATIPLRARRRRAKLRKHTLESLAMKSVLPIDFPPDADKKQTERRAALDLPRDNQDLGNGKAMPAVCAARLDTPKLPGSLDYADESLSPVGSNGVPSIVLKEMDCFGLEDTHITPSTNSITRFRTPDISEESAVTVDDEHSAGRRNTWSPDGVGEERDTPTDGKARGVSPTPEVSPLCVDGRSYENHPDTHPAHSDIVDDHDCYTRTPVRNRALHSSVDEFIYGGREPL</sequence>
<protein>
    <submittedName>
        <fullName evidence="2">Uncharacterized protein</fullName>
    </submittedName>
</protein>
<dbReference type="Proteomes" id="UP001286456">
    <property type="component" value="Unassembled WGS sequence"/>
</dbReference>
<feature type="region of interest" description="Disordered" evidence="1">
    <location>
        <begin position="1"/>
        <end position="31"/>
    </location>
</feature>
<gene>
    <name evidence="2" type="ORF">B0T19DRAFT_123907</name>
</gene>
<feature type="region of interest" description="Disordered" evidence="1">
    <location>
        <begin position="115"/>
        <end position="201"/>
    </location>
</feature>
<dbReference type="EMBL" id="JAUEPO010000002">
    <property type="protein sequence ID" value="KAK3333361.1"/>
    <property type="molecule type" value="Genomic_DNA"/>
</dbReference>
<feature type="compositionally biased region" description="Polar residues" evidence="1">
    <location>
        <begin position="133"/>
        <end position="152"/>
    </location>
</feature>
<feature type="compositionally biased region" description="Polar residues" evidence="1">
    <location>
        <begin position="175"/>
        <end position="184"/>
    </location>
</feature>
<name>A0AAE0MI07_9PEZI</name>
<reference evidence="2" key="2">
    <citation type="submission" date="2023-06" db="EMBL/GenBank/DDBJ databases">
        <authorList>
            <consortium name="Lawrence Berkeley National Laboratory"/>
            <person name="Haridas S."/>
            <person name="Hensen N."/>
            <person name="Bonometti L."/>
            <person name="Westerberg I."/>
            <person name="Brannstrom I.O."/>
            <person name="Guillou S."/>
            <person name="Cros-Aarteil S."/>
            <person name="Calhoun S."/>
            <person name="Kuo A."/>
            <person name="Mondo S."/>
            <person name="Pangilinan J."/>
            <person name="Riley R."/>
            <person name="Labutti K."/>
            <person name="Andreopoulos B."/>
            <person name="Lipzen A."/>
            <person name="Chen C."/>
            <person name="Yanf M."/>
            <person name="Daum C."/>
            <person name="Ng V."/>
            <person name="Clum A."/>
            <person name="Steindorff A."/>
            <person name="Ohm R."/>
            <person name="Martin F."/>
            <person name="Silar P."/>
            <person name="Natvig D."/>
            <person name="Lalanne C."/>
            <person name="Gautier V."/>
            <person name="Ament-Velasquez S.L."/>
            <person name="Kruys A."/>
            <person name="Hutchinson M.I."/>
            <person name="Powell A.J."/>
            <person name="Barry K."/>
            <person name="Miller A.N."/>
            <person name="Grigoriev I.V."/>
            <person name="Debuchy R."/>
            <person name="Gladieux P."/>
            <person name="Thoren M.H."/>
            <person name="Johannesson H."/>
        </authorList>
    </citation>
    <scope>NUCLEOTIDE SEQUENCE</scope>
    <source>
        <strain evidence="2">SMH4131-1</strain>
    </source>
</reference>
<evidence type="ECO:0000313" key="2">
    <source>
        <dbReference type="EMBL" id="KAK3333361.1"/>
    </source>
</evidence>
<keyword evidence="3" id="KW-1185">Reference proteome</keyword>
<reference evidence="2" key="1">
    <citation type="journal article" date="2023" name="Mol. Phylogenet. Evol.">
        <title>Genome-scale phylogeny and comparative genomics of the fungal order Sordariales.</title>
        <authorList>
            <person name="Hensen N."/>
            <person name="Bonometti L."/>
            <person name="Westerberg I."/>
            <person name="Brannstrom I.O."/>
            <person name="Guillou S."/>
            <person name="Cros-Aarteil S."/>
            <person name="Calhoun S."/>
            <person name="Haridas S."/>
            <person name="Kuo A."/>
            <person name="Mondo S."/>
            <person name="Pangilinan J."/>
            <person name="Riley R."/>
            <person name="LaButti K."/>
            <person name="Andreopoulos B."/>
            <person name="Lipzen A."/>
            <person name="Chen C."/>
            <person name="Yan M."/>
            <person name="Daum C."/>
            <person name="Ng V."/>
            <person name="Clum A."/>
            <person name="Steindorff A."/>
            <person name="Ohm R.A."/>
            <person name="Martin F."/>
            <person name="Silar P."/>
            <person name="Natvig D.O."/>
            <person name="Lalanne C."/>
            <person name="Gautier V."/>
            <person name="Ament-Velasquez S.L."/>
            <person name="Kruys A."/>
            <person name="Hutchinson M.I."/>
            <person name="Powell A.J."/>
            <person name="Barry K."/>
            <person name="Miller A.N."/>
            <person name="Grigoriev I.V."/>
            <person name="Debuchy R."/>
            <person name="Gladieux P."/>
            <person name="Hiltunen Thoren M."/>
            <person name="Johannesson H."/>
        </authorList>
    </citation>
    <scope>NUCLEOTIDE SEQUENCE</scope>
    <source>
        <strain evidence="2">SMH4131-1</strain>
    </source>
</reference>
<accession>A0AAE0MI07</accession>